<name>A0A7M4DIK7_9MICO</name>
<dbReference type="SUPFAM" id="SSF52540">
    <property type="entry name" value="P-loop containing nucleoside triphosphate hydrolases"/>
    <property type="match status" value="1"/>
</dbReference>
<dbReference type="Pfam" id="PF13086">
    <property type="entry name" value="AAA_11"/>
    <property type="match status" value="1"/>
</dbReference>
<dbReference type="InterPro" id="IPR041679">
    <property type="entry name" value="DNA2/NAM7-like_C"/>
</dbReference>
<dbReference type="InterPro" id="IPR025103">
    <property type="entry name" value="DUF4011"/>
</dbReference>
<dbReference type="PANTHER" id="PTHR10887">
    <property type="entry name" value="DNA2/NAM7 HELICASE FAMILY"/>
    <property type="match status" value="1"/>
</dbReference>
<dbReference type="Pfam" id="PF13087">
    <property type="entry name" value="AAA_12"/>
    <property type="match status" value="1"/>
</dbReference>
<dbReference type="InterPro" id="IPR047187">
    <property type="entry name" value="SF1_C_Upf1"/>
</dbReference>
<feature type="domain" description="DUF3320" evidence="2">
    <location>
        <begin position="1845"/>
        <end position="1887"/>
    </location>
</feature>
<feature type="compositionally biased region" description="Basic and acidic residues" evidence="1">
    <location>
        <begin position="1768"/>
        <end position="1793"/>
    </location>
</feature>
<feature type="domain" description="DNA2/NAM7 helicase-like C-terminal" evidence="4">
    <location>
        <begin position="1407"/>
        <end position="1610"/>
    </location>
</feature>
<dbReference type="InterPro" id="IPR045055">
    <property type="entry name" value="DNA2/NAM7-like"/>
</dbReference>
<evidence type="ECO:0000259" key="3">
    <source>
        <dbReference type="Pfam" id="PF13086"/>
    </source>
</evidence>
<evidence type="ECO:0000313" key="6">
    <source>
        <dbReference type="Proteomes" id="UP000419743"/>
    </source>
</evidence>
<dbReference type="GO" id="GO:0004386">
    <property type="term" value="F:helicase activity"/>
    <property type="evidence" value="ECO:0007669"/>
    <property type="project" value="InterPro"/>
</dbReference>
<dbReference type="InterPro" id="IPR041677">
    <property type="entry name" value="DNA2/NAM7_AAA_11"/>
</dbReference>
<dbReference type="Pfam" id="PF11784">
    <property type="entry name" value="DUF3320"/>
    <property type="match status" value="1"/>
</dbReference>
<dbReference type="Gene3D" id="3.40.50.300">
    <property type="entry name" value="P-loop containing nucleotide triphosphate hydrolases"/>
    <property type="match status" value="3"/>
</dbReference>
<dbReference type="GO" id="GO:0008854">
    <property type="term" value="F:exodeoxyribonuclease V activity"/>
    <property type="evidence" value="ECO:0007669"/>
    <property type="project" value="UniProtKB-EC"/>
</dbReference>
<dbReference type="RefSeq" id="WP_156740769.1">
    <property type="nucleotide sequence ID" value="NZ_CACRYJ010000027.1"/>
</dbReference>
<dbReference type="EMBL" id="CACRYJ010000027">
    <property type="protein sequence ID" value="VZO36817.1"/>
    <property type="molecule type" value="Genomic_DNA"/>
</dbReference>
<gene>
    <name evidence="5" type="primary">recD_3</name>
    <name evidence="5" type="ORF">HALOF300_01960</name>
</gene>
<accession>A0A7M4DIK7</accession>
<dbReference type="Proteomes" id="UP000419743">
    <property type="component" value="Unassembled WGS sequence"/>
</dbReference>
<evidence type="ECO:0000313" key="5">
    <source>
        <dbReference type="EMBL" id="VZO36817.1"/>
    </source>
</evidence>
<dbReference type="Pfam" id="PF13195">
    <property type="entry name" value="DUF4011"/>
    <property type="match status" value="1"/>
</dbReference>
<keyword evidence="6" id="KW-1185">Reference proteome</keyword>
<feature type="region of interest" description="Disordered" evidence="1">
    <location>
        <begin position="359"/>
        <end position="392"/>
    </location>
</feature>
<dbReference type="InterPro" id="IPR027417">
    <property type="entry name" value="P-loop_NTPase"/>
</dbReference>
<feature type="region of interest" description="Disordered" evidence="1">
    <location>
        <begin position="1768"/>
        <end position="1795"/>
    </location>
</feature>
<organism evidence="5 6">
    <name type="scientific">Occultella aeris</name>
    <dbReference type="NCBI Taxonomy" id="2761496"/>
    <lineage>
        <taxon>Bacteria</taxon>
        <taxon>Bacillati</taxon>
        <taxon>Actinomycetota</taxon>
        <taxon>Actinomycetes</taxon>
        <taxon>Micrococcales</taxon>
        <taxon>Ruaniaceae</taxon>
        <taxon>Occultella</taxon>
    </lineage>
</organism>
<evidence type="ECO:0000256" key="1">
    <source>
        <dbReference type="SAM" id="MobiDB-lite"/>
    </source>
</evidence>
<feature type="domain" description="DNA2/NAM7 helicase helicase" evidence="3">
    <location>
        <begin position="678"/>
        <end position="767"/>
    </location>
</feature>
<comment type="caution">
    <text evidence="5">The sequence shown here is derived from an EMBL/GenBank/DDBJ whole genome shotgun (WGS) entry which is preliminary data.</text>
</comment>
<dbReference type="PANTHER" id="PTHR10887:SF530">
    <property type="entry name" value="SUPERFAMILY I DNA HELICASES"/>
    <property type="match status" value="1"/>
</dbReference>
<proteinExistence type="predicted"/>
<dbReference type="EC" id="3.1.11.5" evidence="5"/>
<dbReference type="CDD" id="cd18808">
    <property type="entry name" value="SF1_C_Upf1"/>
    <property type="match status" value="1"/>
</dbReference>
<dbReference type="Gene3D" id="3.10.620.30">
    <property type="match status" value="1"/>
</dbReference>
<sequence length="2006" mass="215559">MTTPISLDVDALDVLSYAMAHNGLAVVGQVRIASHDVDLLGARLRVRVLDVQGELARPCVVVVDLAGGQETIVRDVPLVLDPSAMAQVEEDRPAEIVVDLLPPLDGDERDESAVVAEPLARIALPVRLLAAQHWLRSEHPVTTEVLASFVMPNHPAISRLLGEAGEILRAETGSASLEGYQSGPERVDELARAIFTAAHARGIRYAEAPSSWSAHGQKVRTPGEVLDGRIGTCLDTVVVLAAALEQAGIRPLVWIVAGHAFLGYWRQPTSLGVVYDIDTSRVVNLIDVGVIGLMETTLVTSTELPDRESVARQPYARFLTGDLRDVYGVLDVHEARRNRILPLPARVRTDDGTVVVVEYRPPTYTPPGAAPSGSGSREGSDGEGPSRAKVPPRVQQWKNALLDLSLGNKLIKFSERNAIHLAVPPGELARFEDTINAGASISLLPADAVDAVHTQRGISVGADLDEELRTSLLHERRAVYSDVPDAAYQGRLRGLAHRARTIVEDTGANNLYLALGSLIWSIGNERLRSPLVLVPVTLRTRSKAGAYTFTLDESGSSTPNFCLLEKLKQLFDLEIPGLAEPPDDQAGVDLDAALAATRLALVQAGLNFRVEATADLAILQFAKFRLWKDLDENWEQFDHNPLVHHLIHTPTDAFTDPAPPPAEVDLDELASGCPVPADSSQLAAIAEAVAGRTFVLEGPPGTGKSQTITNLLTRSVAAGKRVLFVAEKRAALDVVRRRLEDVGMGPFSIDLHDRASRPNAVRAQISRALELAIDTDSQGFAAATETLRSTRRRLARYAAELHEPNGAGLSLYSAHTQRLTLRDEPHALPVPAGLVADADPAVLAGVRRALEVLPDVADPAQPRPDHPWGFVGLVDPQAVPADALLGAVRRVDAAVDAAAQALVGHFAEAVSAARSVRELHAVVTIATSTAVLADLDAVRSPAGQRTRTDLSTSLATFVRDHGDAVARVALPSVLDLPVPDIHAAAQSAAASGFFGRRRRQKAVLETLRPGLRPDADVSHKQLVEITTMLAGAAHAATQVRDLADKTPGVHLPPAWNPLILEHRERLDGELAWSHWAARALTPDPMSSSTRAQVPGPDESPATAVTALRSYLDARATGRIGELDPSTAGVAAQLLAAFTELDALVGAAAPGAPEDPFAPWAARHGLLTTWTRTTTARDLDDPQLLPARRWAAFLGGLEPLRSAGLARARDQLREGVVHADDAVRALDLGVAAASVSERSSSTGLAGFDPIGHGRTISRFTTSAREVRDHLTTIVPREVLASRRFDPEAGGRVGALRRELGRQRGGLTVRALLRTYGDLITQVMPCVLVSPDSLARFFPARADQFDLVVFDEASQIRVADAVGAMGRANGVIVVGDSKQMPPTSFGEPLFEGGDDEFAAETGDVIDDEESILTECIQSRVPQRWLSWHYRSKDESLIAFSNTHYYENRLSSFPAPNNGTASRDIDGVGVSLVRVDGQFHRTGRGRPLRTNPVEADAIVEEITRRFDAHPYGTPSIGVVTFNVQQRNHIESLLRDTGDERLRAALDDNGEGLFVKNLENVQGDERDVILFSTAFGVNDRGVLPLNFGPLNRAGGERRLNVAVTRARRQVVVFSSFDPDQLRSEQTSSVGIKHLRNYLDMAAHGPEVLGTIASAPRRTVIADRHREQVAASLRDLGLVAHTDVGLSDFKVDLSLALPERPDHPVVAVLLDGPGWAGRGTVGDRDGLPVEVLSSMMRWPAVERLWLPAWLKDPDGEARRLLEATHAAERAAAERKEVERASAERKEVERASAEREAERTALAAGVPAQPMLTGLAMTDVPEPAAVPVGLAIPFQPWDPQPLGQRSVLDALPAARAAHKVQQAIESIVAQEGPIHTARLTRLVASSFGLTKVAGARAQAILGAVPTDLPVQDQFVWPRELDPDGWHGYRTQTSSSVRPLDQVSSREIANAMADLARASAGITSAELLRATNGVFGGSRLTDGIRTRLERALGSAIALGVLTERGQYLVAGTD</sequence>
<reference evidence="5 6" key="1">
    <citation type="submission" date="2019-11" db="EMBL/GenBank/DDBJ databases">
        <authorList>
            <person name="Criscuolo A."/>
        </authorList>
    </citation>
    <scope>NUCLEOTIDE SEQUENCE [LARGE SCALE GENOMIC DNA]</scope>
    <source>
        <strain evidence="5">CIP111667</strain>
    </source>
</reference>
<keyword evidence="5" id="KW-0378">Hydrolase</keyword>
<evidence type="ECO:0000259" key="2">
    <source>
        <dbReference type="Pfam" id="PF11784"/>
    </source>
</evidence>
<dbReference type="InterPro" id="IPR021754">
    <property type="entry name" value="DUF3320"/>
</dbReference>
<evidence type="ECO:0000259" key="4">
    <source>
        <dbReference type="Pfam" id="PF13087"/>
    </source>
</evidence>
<protein>
    <submittedName>
        <fullName evidence="5">RecBCD enzyme subunit RecD</fullName>
        <ecNumber evidence="5">3.1.11.5</ecNumber>
    </submittedName>
</protein>